<feature type="transmembrane region" description="Helical" evidence="2">
    <location>
        <begin position="55"/>
        <end position="74"/>
    </location>
</feature>
<dbReference type="PANTHER" id="PTHR43243">
    <property type="entry name" value="INNER MEMBRANE TRANSPORTER YGJI-RELATED"/>
    <property type="match status" value="1"/>
</dbReference>
<feature type="transmembrane region" description="Helical" evidence="2">
    <location>
        <begin position="7"/>
        <end position="25"/>
    </location>
</feature>
<keyword evidence="3" id="KW-1185">Reference proteome</keyword>
<dbReference type="AlphaFoldDB" id="A0A915HQ87"/>
<keyword evidence="2" id="KW-0812">Transmembrane</keyword>
<organism evidence="3 4">
    <name type="scientific">Romanomermis culicivorax</name>
    <name type="common">Nematode worm</name>
    <dbReference type="NCBI Taxonomy" id="13658"/>
    <lineage>
        <taxon>Eukaryota</taxon>
        <taxon>Metazoa</taxon>
        <taxon>Ecdysozoa</taxon>
        <taxon>Nematoda</taxon>
        <taxon>Enoplea</taxon>
        <taxon>Dorylaimia</taxon>
        <taxon>Mermithida</taxon>
        <taxon>Mermithoidea</taxon>
        <taxon>Mermithidae</taxon>
        <taxon>Romanomermis</taxon>
    </lineage>
</organism>
<keyword evidence="2" id="KW-1133">Transmembrane helix</keyword>
<evidence type="ECO:0000256" key="1">
    <source>
        <dbReference type="ARBA" id="ARBA00022448"/>
    </source>
</evidence>
<dbReference type="Proteomes" id="UP000887565">
    <property type="component" value="Unplaced"/>
</dbReference>
<name>A0A915HQ87_ROMCU</name>
<dbReference type="GO" id="GO:0005886">
    <property type="term" value="C:plasma membrane"/>
    <property type="evidence" value="ECO:0007669"/>
    <property type="project" value="TreeGrafter"/>
</dbReference>
<sequence length="82" mass="9187">MERWDMLLENMIGAAALGIAWSGYLDDLTNSWLTRWINHNIGTIFYKSATFNDNINFVAAALVLALSVFMALGAKISTNFNR</sequence>
<evidence type="ECO:0000256" key="2">
    <source>
        <dbReference type="SAM" id="Phobius"/>
    </source>
</evidence>
<dbReference type="Gene3D" id="1.20.1740.10">
    <property type="entry name" value="Amino acid/polyamine transporter I"/>
    <property type="match status" value="1"/>
</dbReference>
<keyword evidence="2" id="KW-0472">Membrane</keyword>
<dbReference type="WBParaSite" id="nRc.2.0.1.t03884-RA">
    <property type="protein sequence ID" value="nRc.2.0.1.t03884-RA"/>
    <property type="gene ID" value="nRc.2.0.1.g03884"/>
</dbReference>
<accession>A0A915HQ87</accession>
<evidence type="ECO:0000313" key="3">
    <source>
        <dbReference type="Proteomes" id="UP000887565"/>
    </source>
</evidence>
<dbReference type="GO" id="GO:0015171">
    <property type="term" value="F:amino acid transmembrane transporter activity"/>
    <property type="evidence" value="ECO:0007669"/>
    <property type="project" value="TreeGrafter"/>
</dbReference>
<reference evidence="4" key="1">
    <citation type="submission" date="2022-11" db="UniProtKB">
        <authorList>
            <consortium name="WormBaseParasite"/>
        </authorList>
    </citation>
    <scope>IDENTIFICATION</scope>
</reference>
<proteinExistence type="predicted"/>
<dbReference type="PANTHER" id="PTHR43243:SF4">
    <property type="entry name" value="CATIONIC AMINO ACID TRANSPORTER 4"/>
    <property type="match status" value="1"/>
</dbReference>
<evidence type="ECO:0000313" key="4">
    <source>
        <dbReference type="WBParaSite" id="nRc.2.0.1.t03884-RA"/>
    </source>
</evidence>
<protein>
    <submittedName>
        <fullName evidence="4">Uncharacterized protein</fullName>
    </submittedName>
</protein>
<keyword evidence="1" id="KW-0813">Transport</keyword>